<feature type="compositionally biased region" description="Low complexity" evidence="17">
    <location>
        <begin position="246"/>
        <end position="289"/>
    </location>
</feature>
<dbReference type="Proteomes" id="UP000515154">
    <property type="component" value="Linkage group LG9"/>
</dbReference>
<dbReference type="PROSITE" id="PS00107">
    <property type="entry name" value="PROTEIN_KINASE_ATP"/>
    <property type="match status" value="1"/>
</dbReference>
<keyword evidence="4" id="KW-0723">Serine/threonine-protein kinase</keyword>
<evidence type="ECO:0000256" key="13">
    <source>
        <dbReference type="ARBA" id="ARBA00048679"/>
    </source>
</evidence>
<keyword evidence="7" id="KW-0479">Metal-binding</keyword>
<dbReference type="SMART" id="SM00220">
    <property type="entry name" value="S_TKc"/>
    <property type="match status" value="1"/>
</dbReference>
<keyword evidence="18" id="KW-1133">Transmembrane helix</keyword>
<sequence length="837" mass="91909">MLAKLQSVVRGGGGGVGEGGAGRRGKERSGGSGRGWSVQEPKEEVRNNGSGRSCGSGKSGRSGSSGGGGGANIADVQSVNSNYGSLESDRYSEDVQDNVIDISNVGGVSRCNNDDNNNENNNSVNNKDNNNGNNTDHNVGNDHSNGSSSCGESNYNSVRSSNISSSSCSSSINGNGTNCGSSSSSCSMRKMTNTNSDSSNMYSTCNDVEHLCDLSESAASYTTTEASYTKSAPEKCTTPSTPTPTPSTTTINITTTTETNTDTTTTTANNYDNNNSNNNNNINNNNNNNISTSTRVRKFTCHSIGSSSCSNSCSSMCSCNKSNSCCNNQVQPLCAEVSFNGKSNTYSNKCSCNSNDSNNIIDRQPQDHITLGGAVKRPNSRTSVESKKLHNHVEALKDMEPSLVVANSKASTMPPSTASAIVAAARRTQSYNHKTVQTAMIQKPPERRVTAFERISTDLETNPKLIRELSLGKRIGFYRIRGELGSGNFSSVKLGIHTLVKEKVAIKILDKTRLDLKTQRLLSREIEIMEHLRHPNIIRLYEVVETLAKVHLIMEYAPGGELFTKLSNEGRLTEPEAKFIFAQILSAVEHMHSHYIIHRDLKAENVFYAAPFFVKVGDFGFSTICRSEQQELNTFCGSPPYAAPELFRDDIYYGTFVDIWALGILLYFMVTGSMPFRAENVTRMKKCILNGMYAIPMFVSDSCHFLIRGILRSLPQDRFTIEEIKNSEWLAGENYPKALPPYRLCPTVNLTELKADEQETIKILCQLGITQEHLKEAIRKNTRNSIIGAYRIVLHRIQKKNQDKDIYAIAEFSSRLFKQQDNKKKMRSHISKLCSIL</sequence>
<keyword evidence="18" id="KW-0472">Membrane</keyword>
<evidence type="ECO:0000256" key="4">
    <source>
        <dbReference type="ARBA" id="ARBA00022527"/>
    </source>
</evidence>
<dbReference type="PROSITE" id="PS00108">
    <property type="entry name" value="PROTEIN_KINASE_ST"/>
    <property type="match status" value="1"/>
</dbReference>
<evidence type="ECO:0000256" key="18">
    <source>
        <dbReference type="SAM" id="Phobius"/>
    </source>
</evidence>
<dbReference type="InterPro" id="IPR008271">
    <property type="entry name" value="Ser/Thr_kinase_AS"/>
</dbReference>
<dbReference type="GO" id="GO:0046872">
    <property type="term" value="F:metal ion binding"/>
    <property type="evidence" value="ECO:0007669"/>
    <property type="project" value="UniProtKB-KW"/>
</dbReference>
<dbReference type="InterPro" id="IPR000719">
    <property type="entry name" value="Prot_kinase_dom"/>
</dbReference>
<dbReference type="PANTHER" id="PTHR24346:SF49">
    <property type="entry name" value="NIM1 SERINE_THREONINE PROTEIN KINASE"/>
    <property type="match status" value="1"/>
</dbReference>
<name>A0A7E6F576_9MOLL</name>
<proteinExistence type="inferred from homology"/>
<comment type="cofactor">
    <cofactor evidence="1">
        <name>Mg(2+)</name>
        <dbReference type="ChEBI" id="CHEBI:18420"/>
    </cofactor>
</comment>
<feature type="region of interest" description="Disordered" evidence="17">
    <location>
        <begin position="106"/>
        <end position="187"/>
    </location>
</feature>
<organism evidence="20 21">
    <name type="scientific">Octopus sinensis</name>
    <name type="common">East Asian common octopus</name>
    <dbReference type="NCBI Taxonomy" id="2607531"/>
    <lineage>
        <taxon>Eukaryota</taxon>
        <taxon>Metazoa</taxon>
        <taxon>Spiralia</taxon>
        <taxon>Lophotrochozoa</taxon>
        <taxon>Mollusca</taxon>
        <taxon>Cephalopoda</taxon>
        <taxon>Coleoidea</taxon>
        <taxon>Octopodiformes</taxon>
        <taxon>Octopoda</taxon>
        <taxon>Incirrata</taxon>
        <taxon>Octopodidae</taxon>
        <taxon>Octopus</taxon>
    </lineage>
</organism>
<dbReference type="InterPro" id="IPR017441">
    <property type="entry name" value="Protein_kinase_ATP_BS"/>
</dbReference>
<dbReference type="PANTHER" id="PTHR24346">
    <property type="entry name" value="MAP/MICROTUBULE AFFINITY-REGULATING KINASE"/>
    <property type="match status" value="1"/>
</dbReference>
<evidence type="ECO:0000256" key="15">
    <source>
        <dbReference type="ARBA" id="ARBA00080118"/>
    </source>
</evidence>
<dbReference type="EC" id="2.7.11.1" evidence="3"/>
<keyword evidence="18" id="KW-0812">Transmembrane</keyword>
<feature type="compositionally biased region" description="Low complexity" evidence="17">
    <location>
        <begin position="114"/>
        <end position="142"/>
    </location>
</feature>
<keyword evidence="9" id="KW-0418">Kinase</keyword>
<feature type="transmembrane region" description="Helical" evidence="18">
    <location>
        <begin position="651"/>
        <end position="670"/>
    </location>
</feature>
<evidence type="ECO:0000256" key="3">
    <source>
        <dbReference type="ARBA" id="ARBA00012513"/>
    </source>
</evidence>
<keyword evidence="10 16" id="KW-0067">ATP-binding</keyword>
<dbReference type="GO" id="GO:0005737">
    <property type="term" value="C:cytoplasm"/>
    <property type="evidence" value="ECO:0007669"/>
    <property type="project" value="TreeGrafter"/>
</dbReference>
<keyword evidence="8 16" id="KW-0547">Nucleotide-binding</keyword>
<dbReference type="GO" id="GO:0050321">
    <property type="term" value="F:tau-protein kinase activity"/>
    <property type="evidence" value="ECO:0007669"/>
    <property type="project" value="TreeGrafter"/>
</dbReference>
<feature type="region of interest" description="Disordered" evidence="17">
    <location>
        <begin position="1"/>
        <end position="76"/>
    </location>
</feature>
<dbReference type="GO" id="GO:0005524">
    <property type="term" value="F:ATP binding"/>
    <property type="evidence" value="ECO:0007669"/>
    <property type="project" value="UniProtKB-UniRule"/>
</dbReference>
<evidence type="ECO:0000313" key="20">
    <source>
        <dbReference type="Proteomes" id="UP000515154"/>
    </source>
</evidence>
<dbReference type="PROSITE" id="PS50011">
    <property type="entry name" value="PROTEIN_KINASE_DOM"/>
    <property type="match status" value="1"/>
</dbReference>
<dbReference type="SUPFAM" id="SSF56112">
    <property type="entry name" value="Protein kinase-like (PK-like)"/>
    <property type="match status" value="1"/>
</dbReference>
<evidence type="ECO:0000256" key="6">
    <source>
        <dbReference type="ARBA" id="ARBA00022679"/>
    </source>
</evidence>
<dbReference type="GO" id="GO:0000226">
    <property type="term" value="P:microtubule cytoskeleton organization"/>
    <property type="evidence" value="ECO:0007669"/>
    <property type="project" value="TreeGrafter"/>
</dbReference>
<feature type="transmembrane region" description="Helical" evidence="18">
    <location>
        <begin position="691"/>
        <end position="711"/>
    </location>
</feature>
<evidence type="ECO:0000256" key="16">
    <source>
        <dbReference type="PROSITE-ProRule" id="PRU10141"/>
    </source>
</evidence>
<evidence type="ECO:0000256" key="11">
    <source>
        <dbReference type="ARBA" id="ARBA00022842"/>
    </source>
</evidence>
<feature type="compositionally biased region" description="Low complexity" evidence="17">
    <location>
        <begin position="153"/>
        <end position="187"/>
    </location>
</feature>
<dbReference type="CDD" id="cd14075">
    <property type="entry name" value="STKc_NIM1"/>
    <property type="match status" value="1"/>
</dbReference>
<keyword evidence="6" id="KW-0808">Transferase</keyword>
<keyword evidence="11" id="KW-0460">Magnesium</keyword>
<evidence type="ECO:0000256" key="5">
    <source>
        <dbReference type="ARBA" id="ARBA00022553"/>
    </source>
</evidence>
<feature type="binding site" evidence="16">
    <location>
        <position position="507"/>
    </location>
    <ligand>
        <name>ATP</name>
        <dbReference type="ChEBI" id="CHEBI:30616"/>
    </ligand>
</feature>
<dbReference type="Gene3D" id="1.10.510.10">
    <property type="entry name" value="Transferase(Phosphotransferase) domain 1"/>
    <property type="match status" value="1"/>
</dbReference>
<feature type="compositionally biased region" description="Gly residues" evidence="17">
    <location>
        <begin position="10"/>
        <end position="22"/>
    </location>
</feature>
<feature type="region of interest" description="Disordered" evidence="17">
    <location>
        <begin position="231"/>
        <end position="289"/>
    </location>
</feature>
<gene>
    <name evidence="21" type="primary">LOC115215761</name>
</gene>
<evidence type="ECO:0000256" key="14">
    <source>
        <dbReference type="ARBA" id="ARBA00069491"/>
    </source>
</evidence>
<dbReference type="FunFam" id="1.10.510.10:FF:000346">
    <property type="entry name" value="Serine/threonine-protein kinase NIM1"/>
    <property type="match status" value="1"/>
</dbReference>
<dbReference type="GO" id="GO:0035556">
    <property type="term" value="P:intracellular signal transduction"/>
    <property type="evidence" value="ECO:0007669"/>
    <property type="project" value="TreeGrafter"/>
</dbReference>
<comment type="similarity">
    <text evidence="2">Belongs to the protein kinase superfamily. CAMK Ser/Thr protein kinase family.</text>
</comment>
<evidence type="ECO:0000259" key="19">
    <source>
        <dbReference type="PROSITE" id="PS50011"/>
    </source>
</evidence>
<evidence type="ECO:0000256" key="17">
    <source>
        <dbReference type="SAM" id="MobiDB-lite"/>
    </source>
</evidence>
<keyword evidence="5" id="KW-0597">Phosphoprotein</keyword>
<dbReference type="RefSeq" id="XP_036362097.1">
    <property type="nucleotide sequence ID" value="XM_036506204.1"/>
</dbReference>
<evidence type="ECO:0000256" key="7">
    <source>
        <dbReference type="ARBA" id="ARBA00022723"/>
    </source>
</evidence>
<feature type="compositionally biased region" description="Gly residues" evidence="17">
    <location>
        <begin position="52"/>
        <end position="71"/>
    </location>
</feature>
<dbReference type="InterPro" id="IPR049571">
    <property type="entry name" value="NIM1K_STKc"/>
</dbReference>
<dbReference type="InterPro" id="IPR011009">
    <property type="entry name" value="Kinase-like_dom_sf"/>
</dbReference>
<evidence type="ECO:0000256" key="1">
    <source>
        <dbReference type="ARBA" id="ARBA00001946"/>
    </source>
</evidence>
<keyword evidence="20" id="KW-1185">Reference proteome</keyword>
<comment type="catalytic activity">
    <reaction evidence="12">
        <text>L-threonyl-[protein] + ATP = O-phospho-L-threonyl-[protein] + ADP + H(+)</text>
        <dbReference type="Rhea" id="RHEA:46608"/>
        <dbReference type="Rhea" id="RHEA-COMP:11060"/>
        <dbReference type="Rhea" id="RHEA-COMP:11605"/>
        <dbReference type="ChEBI" id="CHEBI:15378"/>
        <dbReference type="ChEBI" id="CHEBI:30013"/>
        <dbReference type="ChEBI" id="CHEBI:30616"/>
        <dbReference type="ChEBI" id="CHEBI:61977"/>
        <dbReference type="ChEBI" id="CHEBI:456216"/>
        <dbReference type="EC" id="2.7.11.1"/>
    </reaction>
</comment>
<reference evidence="21" key="1">
    <citation type="submission" date="2025-08" db="UniProtKB">
        <authorList>
            <consortium name="RefSeq"/>
        </authorList>
    </citation>
    <scope>IDENTIFICATION</scope>
</reference>
<accession>A0A7E6F576</accession>
<evidence type="ECO:0000256" key="10">
    <source>
        <dbReference type="ARBA" id="ARBA00022840"/>
    </source>
</evidence>
<evidence type="ECO:0000256" key="2">
    <source>
        <dbReference type="ARBA" id="ARBA00006692"/>
    </source>
</evidence>
<evidence type="ECO:0000256" key="12">
    <source>
        <dbReference type="ARBA" id="ARBA00047899"/>
    </source>
</evidence>
<evidence type="ECO:0000313" key="21">
    <source>
        <dbReference type="RefSeq" id="XP_036362097.1"/>
    </source>
</evidence>
<comment type="catalytic activity">
    <reaction evidence="13">
        <text>L-seryl-[protein] + ATP = O-phospho-L-seryl-[protein] + ADP + H(+)</text>
        <dbReference type="Rhea" id="RHEA:17989"/>
        <dbReference type="Rhea" id="RHEA-COMP:9863"/>
        <dbReference type="Rhea" id="RHEA-COMP:11604"/>
        <dbReference type="ChEBI" id="CHEBI:15378"/>
        <dbReference type="ChEBI" id="CHEBI:29999"/>
        <dbReference type="ChEBI" id="CHEBI:30616"/>
        <dbReference type="ChEBI" id="CHEBI:83421"/>
        <dbReference type="ChEBI" id="CHEBI:456216"/>
        <dbReference type="EC" id="2.7.11.1"/>
    </reaction>
</comment>
<feature type="compositionally biased region" description="Polar residues" evidence="17">
    <location>
        <begin position="143"/>
        <end position="152"/>
    </location>
</feature>
<evidence type="ECO:0000256" key="9">
    <source>
        <dbReference type="ARBA" id="ARBA00022777"/>
    </source>
</evidence>
<dbReference type="FunFam" id="3.30.200.20:FF:000003">
    <property type="entry name" value="Non-specific serine/threonine protein kinase"/>
    <property type="match status" value="1"/>
</dbReference>
<feature type="domain" description="Protein kinase" evidence="19">
    <location>
        <begin position="478"/>
        <end position="730"/>
    </location>
</feature>
<dbReference type="AlphaFoldDB" id="A0A7E6F576"/>
<evidence type="ECO:0000256" key="8">
    <source>
        <dbReference type="ARBA" id="ARBA00022741"/>
    </source>
</evidence>
<protein>
    <recommendedName>
        <fullName evidence="14">Serine/threonine-protein kinase NIM1</fullName>
        <ecNumber evidence="3">2.7.11.1</ecNumber>
    </recommendedName>
    <alternativeName>
        <fullName evidence="15">NIM1 serine/threonine-protein kinase</fullName>
    </alternativeName>
</protein>
<dbReference type="Pfam" id="PF00069">
    <property type="entry name" value="Pkinase"/>
    <property type="match status" value="1"/>
</dbReference>